<evidence type="ECO:0000256" key="1">
    <source>
        <dbReference type="SAM" id="SignalP"/>
    </source>
</evidence>
<evidence type="ECO:0008006" key="4">
    <source>
        <dbReference type="Google" id="ProtNLM"/>
    </source>
</evidence>
<gene>
    <name evidence="2" type="ORF">CAUJ_LOCUS4777</name>
</gene>
<dbReference type="Proteomes" id="UP000835052">
    <property type="component" value="Unassembled WGS sequence"/>
</dbReference>
<evidence type="ECO:0000313" key="3">
    <source>
        <dbReference type="Proteomes" id="UP000835052"/>
    </source>
</evidence>
<evidence type="ECO:0000313" key="2">
    <source>
        <dbReference type="EMBL" id="CAD6188858.1"/>
    </source>
</evidence>
<proteinExistence type="predicted"/>
<feature type="signal peptide" evidence="1">
    <location>
        <begin position="1"/>
        <end position="20"/>
    </location>
</feature>
<dbReference type="EMBL" id="CAJGYM010000009">
    <property type="protein sequence ID" value="CAD6188858.1"/>
    <property type="molecule type" value="Genomic_DNA"/>
</dbReference>
<keyword evidence="3" id="KW-1185">Reference proteome</keyword>
<sequence>MKNLSILLAVFIFSTEVVLGRYGSYSYKSKEGRECSHKIDIDHGCKEGGTVDGFPCFKPKTKDINVLAGWKQEAKMVLCRQSDVNAVVQFTVSKGPISFGIGGTSNYLTCKHGDWYAKDYKGNNVKVEDARCEIIPTPAPGSSP</sequence>
<organism evidence="2 3">
    <name type="scientific">Caenorhabditis auriculariae</name>
    <dbReference type="NCBI Taxonomy" id="2777116"/>
    <lineage>
        <taxon>Eukaryota</taxon>
        <taxon>Metazoa</taxon>
        <taxon>Ecdysozoa</taxon>
        <taxon>Nematoda</taxon>
        <taxon>Chromadorea</taxon>
        <taxon>Rhabditida</taxon>
        <taxon>Rhabditina</taxon>
        <taxon>Rhabditomorpha</taxon>
        <taxon>Rhabditoidea</taxon>
        <taxon>Rhabditidae</taxon>
        <taxon>Peloderinae</taxon>
        <taxon>Caenorhabditis</taxon>
    </lineage>
</organism>
<feature type="chain" id="PRO_5035895394" description="C6 domain-containing protein" evidence="1">
    <location>
        <begin position="21"/>
        <end position="144"/>
    </location>
</feature>
<accession>A0A8S1H2B6</accession>
<name>A0A8S1H2B6_9PELO</name>
<comment type="caution">
    <text evidence="2">The sequence shown here is derived from an EMBL/GenBank/DDBJ whole genome shotgun (WGS) entry which is preliminary data.</text>
</comment>
<protein>
    <recommendedName>
        <fullName evidence="4">C6 domain-containing protein</fullName>
    </recommendedName>
</protein>
<keyword evidence="1" id="KW-0732">Signal</keyword>
<dbReference type="AlphaFoldDB" id="A0A8S1H2B6"/>
<reference evidence="2" key="1">
    <citation type="submission" date="2020-10" db="EMBL/GenBank/DDBJ databases">
        <authorList>
            <person name="Kikuchi T."/>
        </authorList>
    </citation>
    <scope>NUCLEOTIDE SEQUENCE</scope>
    <source>
        <strain evidence="2">NKZ352</strain>
    </source>
</reference>